<dbReference type="InterPro" id="IPR019474">
    <property type="entry name" value="Ub_conjug_fac_E4_core"/>
</dbReference>
<dbReference type="InterPro" id="IPR003613">
    <property type="entry name" value="Ubox_domain"/>
</dbReference>
<dbReference type="SUPFAM" id="SSF57850">
    <property type="entry name" value="RING/U-box"/>
    <property type="match status" value="1"/>
</dbReference>
<dbReference type="GO" id="GO:0000151">
    <property type="term" value="C:ubiquitin ligase complex"/>
    <property type="evidence" value="ECO:0007669"/>
    <property type="project" value="InterPro"/>
</dbReference>
<keyword evidence="10" id="KW-0472">Membrane</keyword>
<comment type="similarity">
    <text evidence="4">Belongs to the ubiquitin conjugation factor E4 family.</text>
</comment>
<feature type="region of interest" description="Disordered" evidence="9">
    <location>
        <begin position="847"/>
        <end position="889"/>
    </location>
</feature>
<dbReference type="InParanoid" id="A0A0G4GJE7"/>
<feature type="compositionally biased region" description="Low complexity" evidence="9">
    <location>
        <begin position="851"/>
        <end position="864"/>
    </location>
</feature>
<dbReference type="GO" id="GO:0036503">
    <property type="term" value="P:ERAD pathway"/>
    <property type="evidence" value="ECO:0007669"/>
    <property type="project" value="InterPro"/>
</dbReference>
<feature type="compositionally biased region" description="Pro residues" evidence="9">
    <location>
        <begin position="865"/>
        <end position="876"/>
    </location>
</feature>
<evidence type="ECO:0000256" key="4">
    <source>
        <dbReference type="ARBA" id="ARBA00007434"/>
    </source>
</evidence>
<evidence type="ECO:0000256" key="1">
    <source>
        <dbReference type="ARBA" id="ARBA00004123"/>
    </source>
</evidence>
<reference evidence="13 14" key="1">
    <citation type="submission" date="2014-11" db="EMBL/GenBank/DDBJ databases">
        <authorList>
            <person name="Zhu J."/>
            <person name="Qi W."/>
            <person name="Song R."/>
        </authorList>
    </citation>
    <scope>NUCLEOTIDE SEQUENCE [LARGE SCALE GENOMIC DNA]</scope>
</reference>
<feature type="compositionally biased region" description="Basic and acidic residues" evidence="9">
    <location>
        <begin position="179"/>
        <end position="204"/>
    </location>
</feature>
<keyword evidence="14" id="KW-1185">Reference proteome</keyword>
<dbReference type="PANTHER" id="PTHR13931">
    <property type="entry name" value="UBIQUITINATION FACTOR E4"/>
    <property type="match status" value="1"/>
</dbReference>
<organism evidence="13 14">
    <name type="scientific">Vitrella brassicaformis (strain CCMP3155)</name>
    <dbReference type="NCBI Taxonomy" id="1169540"/>
    <lineage>
        <taxon>Eukaryota</taxon>
        <taxon>Sar</taxon>
        <taxon>Alveolata</taxon>
        <taxon>Colpodellida</taxon>
        <taxon>Vitrellaceae</taxon>
        <taxon>Vitrella</taxon>
    </lineage>
</organism>
<dbReference type="VEuPathDB" id="CryptoDB:Vbra_17976"/>
<keyword evidence="6" id="KW-0808">Transferase</keyword>
<dbReference type="GO" id="GO:0006511">
    <property type="term" value="P:ubiquitin-dependent protein catabolic process"/>
    <property type="evidence" value="ECO:0007669"/>
    <property type="project" value="InterPro"/>
</dbReference>
<feature type="compositionally biased region" description="Polar residues" evidence="9">
    <location>
        <begin position="116"/>
        <end position="126"/>
    </location>
</feature>
<feature type="transmembrane region" description="Helical" evidence="10">
    <location>
        <begin position="38"/>
        <end position="60"/>
    </location>
</feature>
<dbReference type="GO" id="GO:0005634">
    <property type="term" value="C:nucleus"/>
    <property type="evidence" value="ECO:0007669"/>
    <property type="project" value="UniProtKB-SubCell"/>
</dbReference>
<evidence type="ECO:0000256" key="2">
    <source>
        <dbReference type="ARBA" id="ARBA00004496"/>
    </source>
</evidence>
<feature type="compositionally biased region" description="Low complexity" evidence="9">
    <location>
        <begin position="143"/>
        <end position="175"/>
    </location>
</feature>
<evidence type="ECO:0000256" key="7">
    <source>
        <dbReference type="ARBA" id="ARBA00022786"/>
    </source>
</evidence>
<evidence type="ECO:0000256" key="3">
    <source>
        <dbReference type="ARBA" id="ARBA00004906"/>
    </source>
</evidence>
<keyword evidence="5" id="KW-0963">Cytoplasm</keyword>
<accession>A0A0G4GJE7</accession>
<gene>
    <name evidence="13" type="ORF">Vbra_17976</name>
</gene>
<feature type="domain" description="Ubiquitin conjugation factor E4 core" evidence="12">
    <location>
        <begin position="586"/>
        <end position="1289"/>
    </location>
</feature>
<evidence type="ECO:0000256" key="8">
    <source>
        <dbReference type="ARBA" id="ARBA00023242"/>
    </source>
</evidence>
<feature type="region of interest" description="Disordered" evidence="9">
    <location>
        <begin position="84"/>
        <end position="237"/>
    </location>
</feature>
<dbReference type="UniPathway" id="UPA00143"/>
<dbReference type="OrthoDB" id="20295at2759"/>
<keyword evidence="8" id="KW-0539">Nucleus</keyword>
<dbReference type="EMBL" id="CDMY01000688">
    <property type="protein sequence ID" value="CEM30071.1"/>
    <property type="molecule type" value="Genomic_DNA"/>
</dbReference>
<evidence type="ECO:0000256" key="9">
    <source>
        <dbReference type="SAM" id="MobiDB-lite"/>
    </source>
</evidence>
<evidence type="ECO:0000256" key="10">
    <source>
        <dbReference type="SAM" id="Phobius"/>
    </source>
</evidence>
<name>A0A0G4GJE7_VITBC</name>
<dbReference type="Pfam" id="PF04564">
    <property type="entry name" value="U-box"/>
    <property type="match status" value="1"/>
</dbReference>
<comment type="pathway">
    <text evidence="3">Protein modification; protein ubiquitination.</text>
</comment>
<evidence type="ECO:0000313" key="13">
    <source>
        <dbReference type="EMBL" id="CEM30071.1"/>
    </source>
</evidence>
<dbReference type="Pfam" id="PF10408">
    <property type="entry name" value="Ufd2P_core"/>
    <property type="match status" value="1"/>
</dbReference>
<feature type="compositionally biased region" description="Basic and acidic residues" evidence="9">
    <location>
        <begin position="130"/>
        <end position="142"/>
    </location>
</feature>
<evidence type="ECO:0000259" key="11">
    <source>
        <dbReference type="Pfam" id="PF04564"/>
    </source>
</evidence>
<evidence type="ECO:0000259" key="12">
    <source>
        <dbReference type="Pfam" id="PF10408"/>
    </source>
</evidence>
<dbReference type="GO" id="GO:0000209">
    <property type="term" value="P:protein polyubiquitination"/>
    <property type="evidence" value="ECO:0007669"/>
    <property type="project" value="TreeGrafter"/>
</dbReference>
<dbReference type="Gene3D" id="3.30.40.10">
    <property type="entry name" value="Zinc/RING finger domain, C3HC4 (zinc finger)"/>
    <property type="match status" value="1"/>
</dbReference>
<dbReference type="GO" id="GO:0034450">
    <property type="term" value="F:ubiquitin-ubiquitin ligase activity"/>
    <property type="evidence" value="ECO:0007669"/>
    <property type="project" value="InterPro"/>
</dbReference>
<evidence type="ECO:0008006" key="15">
    <source>
        <dbReference type="Google" id="ProtNLM"/>
    </source>
</evidence>
<feature type="domain" description="U-box" evidence="11">
    <location>
        <begin position="1310"/>
        <end position="1383"/>
    </location>
</feature>
<dbReference type="InterPro" id="IPR013083">
    <property type="entry name" value="Znf_RING/FYVE/PHD"/>
</dbReference>
<dbReference type="InterPro" id="IPR045132">
    <property type="entry name" value="UBE4"/>
</dbReference>
<comment type="subcellular location">
    <subcellularLocation>
        <location evidence="2">Cytoplasm</location>
    </subcellularLocation>
    <subcellularLocation>
        <location evidence="1">Nucleus</location>
    </subcellularLocation>
</comment>
<keyword evidence="7" id="KW-0833">Ubl conjugation pathway</keyword>
<dbReference type="STRING" id="1169540.A0A0G4GJE7"/>
<evidence type="ECO:0000256" key="5">
    <source>
        <dbReference type="ARBA" id="ARBA00022490"/>
    </source>
</evidence>
<protein>
    <recommendedName>
        <fullName evidence="15">Ubiquitin-like domain-containing protein</fullName>
    </recommendedName>
</protein>
<dbReference type="GO" id="GO:0005737">
    <property type="term" value="C:cytoplasm"/>
    <property type="evidence" value="ECO:0007669"/>
    <property type="project" value="UniProtKB-SubCell"/>
</dbReference>
<proteinExistence type="inferred from homology"/>
<sequence length="1497" mass="166344">MGQEAIVDEYWKSNLSVDSHSESPVGEEGAFPGAFSSFAYLPVLFLVAVCVAFLMWSWLFGNRGEDAAKKSQQPDPEEVRAKRLRLLDPHHGGTAPQPTQDREATDQPAQPHASRQAPQPTQSGLSAQEIRQRRLDSLESRSKQAAAQQQEATPAPAKEQPSSAASAARPKATPKARPPSHEEVRDRRLAALEQDRADTKREQDTSQQQQQQQPSRELRSSSTASTDEADRAREEDAMVQKVMYRTLGIAATSGGEMRKLDQGAIDEMKTHLSSKSLTNQLLSWVKILRAVERELNQVRGVSARLKVKLREWKELLLGTAAEVITRAASIQEASDVLLDCLRSGEIDTVTFSALISRLPAGEPPTMLTGSSPDDIAINRSWVLAVILQTLSEKFVTYTSDQSKQRLELGPTSDPVWGLPGECGNYHQFQRVFRIAGPHAASSFISDIKTVPRQGRPVRDYQYGSILGALFATSTIDAIPQVAHRLDEFLSAILHDIGRIGAEHREEWLMARVPTLRPLIAAVHDQSMAARRYLDPHSPRLRDDMQFVSNRLAEMADLNHSTFLRPMWHSSAPASPSPQFGSPQAMLLDWLQGILAASQYASEFAVSDRWRRESTPVPRDVLAVTMPATTGCLLNVQWSFMRLVQDEVNRGQTGVAGLVSKVDPLYTIIHNNRLGWYASGDVKRLSDTIRHPTGNERVTRLRLDRISTQAAQTLLTLTDERLRRTHADAPPPAPITELFWLTAKTFSLAFIPAMRQQGHIASVSSLLQSVAGGRGRHASATAGERVDVERSCVEPLKSLNLAYSAVLRDTVFLSETARWLNVAMAFIVQQAYRAHFVPSLHYYIHQQTTEGSSSEAPTSPTLSPTSPRPHPSSPPDPFRLLRSPDTPIPPCPPKYDSLLKWLMDEEQADLATLDEDKLSEGVVAVECLDNGEESRGPVELMLLPEWLVMDTLVGVDFVFHSHTAADRSVLDPQLVIAFVLLIVGAPSYFRRVDVLKKAFGLLESMLFSSDPHWTRQLGDSVLANAHLIPAIITYFTFQQREGIIWENVWVGNVEAKSDGARLFVRIVKEIKIFRDVVTRSFDAMPMKMAAFVRSICQDAISYVEEGLDAIAELKRLQDGGVNPQQAIQQLSPEHRNGLYQLPTGVKLLETLHFVVRQYGRHVSVLMTESVALFDEVVRVLNMIITRLVGPQALNLKCSHPERYGLNIREMLGWVGQMYADLFSHGQFDAGAAATSTHKTPMSADKFLERVQMDDRNFRIDTFHKARNILYRESLLDRATWNKFASMVARIGATLRETKERASEEMRLTEMAPPEFIDSLTGEIMKEPRRLPTGTVVDYTTLDKITRPDGKAEDPYKKGGSMLFDAKNDVEEVPDLKEKIHAFLADPEGYIAAHPTTQDDTDHSQHEDGSFTVKVQMVGSGSTMEIQLTVDTTLGDFAQAFANKLGESEGGVAPSTDLLRFLMTGHELPHKTQPGVTVGEKGVRAGMVIQMTRRPANVG</sequence>
<dbReference type="Proteomes" id="UP000041254">
    <property type="component" value="Unassembled WGS sequence"/>
</dbReference>
<feature type="compositionally biased region" description="Basic and acidic residues" evidence="9">
    <location>
        <begin position="228"/>
        <end position="237"/>
    </location>
</feature>
<evidence type="ECO:0000256" key="6">
    <source>
        <dbReference type="ARBA" id="ARBA00022679"/>
    </source>
</evidence>
<keyword evidence="10" id="KW-1133">Transmembrane helix</keyword>
<keyword evidence="10" id="KW-0812">Transmembrane</keyword>
<evidence type="ECO:0000313" key="14">
    <source>
        <dbReference type="Proteomes" id="UP000041254"/>
    </source>
</evidence>
<dbReference type="PANTHER" id="PTHR13931:SF2">
    <property type="entry name" value="UBIQUITIN CONJUGATION FACTOR E4 B"/>
    <property type="match status" value="1"/>
</dbReference>